<proteinExistence type="predicted"/>
<dbReference type="AlphaFoldDB" id="A0A4Y7T2U2"/>
<protein>
    <submittedName>
        <fullName evidence="1">Uncharacterized protein</fullName>
    </submittedName>
</protein>
<evidence type="ECO:0000313" key="2">
    <source>
        <dbReference type="Proteomes" id="UP000298030"/>
    </source>
</evidence>
<name>A0A4Y7T2U2_COPMI</name>
<gene>
    <name evidence="1" type="ORF">FA13DRAFT_1735682</name>
</gene>
<dbReference type="Proteomes" id="UP000298030">
    <property type="component" value="Unassembled WGS sequence"/>
</dbReference>
<feature type="non-terminal residue" evidence="1">
    <location>
        <position position="1"/>
    </location>
</feature>
<accession>A0A4Y7T2U2</accession>
<keyword evidence="2" id="KW-1185">Reference proteome</keyword>
<sequence>GLPLPRIIALSQGPQGMKYANTPNRRSLSIFWQGCVMKLSGLAFTYELLSFLAVIYQLLNEFYTVT</sequence>
<dbReference type="EMBL" id="QPFP01000033">
    <property type="protein sequence ID" value="TEB28278.1"/>
    <property type="molecule type" value="Genomic_DNA"/>
</dbReference>
<reference evidence="1 2" key="1">
    <citation type="journal article" date="2019" name="Nat. Ecol. Evol.">
        <title>Megaphylogeny resolves global patterns of mushroom evolution.</title>
        <authorList>
            <person name="Varga T."/>
            <person name="Krizsan K."/>
            <person name="Foldi C."/>
            <person name="Dima B."/>
            <person name="Sanchez-Garcia M."/>
            <person name="Sanchez-Ramirez S."/>
            <person name="Szollosi G.J."/>
            <person name="Szarkandi J.G."/>
            <person name="Papp V."/>
            <person name="Albert L."/>
            <person name="Andreopoulos W."/>
            <person name="Angelini C."/>
            <person name="Antonin V."/>
            <person name="Barry K.W."/>
            <person name="Bougher N.L."/>
            <person name="Buchanan P."/>
            <person name="Buyck B."/>
            <person name="Bense V."/>
            <person name="Catcheside P."/>
            <person name="Chovatia M."/>
            <person name="Cooper J."/>
            <person name="Damon W."/>
            <person name="Desjardin D."/>
            <person name="Finy P."/>
            <person name="Geml J."/>
            <person name="Haridas S."/>
            <person name="Hughes K."/>
            <person name="Justo A."/>
            <person name="Karasinski D."/>
            <person name="Kautmanova I."/>
            <person name="Kiss B."/>
            <person name="Kocsube S."/>
            <person name="Kotiranta H."/>
            <person name="LaButti K.M."/>
            <person name="Lechner B.E."/>
            <person name="Liimatainen K."/>
            <person name="Lipzen A."/>
            <person name="Lukacs Z."/>
            <person name="Mihaltcheva S."/>
            <person name="Morgado L.N."/>
            <person name="Niskanen T."/>
            <person name="Noordeloos M.E."/>
            <person name="Ohm R.A."/>
            <person name="Ortiz-Santana B."/>
            <person name="Ovrebo C."/>
            <person name="Racz N."/>
            <person name="Riley R."/>
            <person name="Savchenko A."/>
            <person name="Shiryaev A."/>
            <person name="Soop K."/>
            <person name="Spirin V."/>
            <person name="Szebenyi C."/>
            <person name="Tomsovsky M."/>
            <person name="Tulloss R.E."/>
            <person name="Uehling J."/>
            <person name="Grigoriev I.V."/>
            <person name="Vagvolgyi C."/>
            <person name="Papp T."/>
            <person name="Martin F.M."/>
            <person name="Miettinen O."/>
            <person name="Hibbett D.S."/>
            <person name="Nagy L.G."/>
        </authorList>
    </citation>
    <scope>NUCLEOTIDE SEQUENCE [LARGE SCALE GENOMIC DNA]</scope>
    <source>
        <strain evidence="1 2">FP101781</strain>
    </source>
</reference>
<comment type="caution">
    <text evidence="1">The sequence shown here is derived from an EMBL/GenBank/DDBJ whole genome shotgun (WGS) entry which is preliminary data.</text>
</comment>
<evidence type="ECO:0000313" key="1">
    <source>
        <dbReference type="EMBL" id="TEB28278.1"/>
    </source>
</evidence>
<organism evidence="1 2">
    <name type="scientific">Coprinellus micaceus</name>
    <name type="common">Glistening ink-cap mushroom</name>
    <name type="synonym">Coprinus micaceus</name>
    <dbReference type="NCBI Taxonomy" id="71717"/>
    <lineage>
        <taxon>Eukaryota</taxon>
        <taxon>Fungi</taxon>
        <taxon>Dikarya</taxon>
        <taxon>Basidiomycota</taxon>
        <taxon>Agaricomycotina</taxon>
        <taxon>Agaricomycetes</taxon>
        <taxon>Agaricomycetidae</taxon>
        <taxon>Agaricales</taxon>
        <taxon>Agaricineae</taxon>
        <taxon>Psathyrellaceae</taxon>
        <taxon>Coprinellus</taxon>
    </lineage>
</organism>